<dbReference type="Gene3D" id="3.20.20.70">
    <property type="entry name" value="Aldolase class I"/>
    <property type="match status" value="1"/>
</dbReference>
<dbReference type="InterPro" id="IPR013785">
    <property type="entry name" value="Aldolase_TIM"/>
</dbReference>
<dbReference type="SUPFAM" id="SSF51445">
    <property type="entry name" value="(Trans)glycosidases"/>
    <property type="match status" value="1"/>
</dbReference>
<evidence type="ECO:0008006" key="5">
    <source>
        <dbReference type="Google" id="ProtNLM"/>
    </source>
</evidence>
<keyword evidence="3" id="KW-0326">Glycosidase</keyword>
<comment type="similarity">
    <text evidence="1">Belongs to the glycosyl hydrolase 27 family.</text>
</comment>
<gene>
    <name evidence="4" type="ORF">TTEB3V08_LOCUS8129</name>
</gene>
<name>A0A7R9IKN9_9NEOP</name>
<evidence type="ECO:0000313" key="4">
    <source>
        <dbReference type="EMBL" id="CAD7460191.1"/>
    </source>
</evidence>
<dbReference type="InterPro" id="IPR002241">
    <property type="entry name" value="Glyco_hydro_27"/>
</dbReference>
<dbReference type="GO" id="GO:0016139">
    <property type="term" value="P:glycoside catabolic process"/>
    <property type="evidence" value="ECO:0007669"/>
    <property type="project" value="TreeGrafter"/>
</dbReference>
<dbReference type="AlphaFoldDB" id="A0A7R9IKN9"/>
<organism evidence="4">
    <name type="scientific">Timema tahoe</name>
    <dbReference type="NCBI Taxonomy" id="61484"/>
    <lineage>
        <taxon>Eukaryota</taxon>
        <taxon>Metazoa</taxon>
        <taxon>Ecdysozoa</taxon>
        <taxon>Arthropoda</taxon>
        <taxon>Hexapoda</taxon>
        <taxon>Insecta</taxon>
        <taxon>Pterygota</taxon>
        <taxon>Neoptera</taxon>
        <taxon>Polyneoptera</taxon>
        <taxon>Phasmatodea</taxon>
        <taxon>Timematodea</taxon>
        <taxon>Timematoidea</taxon>
        <taxon>Timematidae</taxon>
        <taxon>Timema</taxon>
    </lineage>
</organism>
<dbReference type="PANTHER" id="PTHR11452:SF86">
    <property type="entry name" value="ALPHA-GALACTOSIDASE"/>
    <property type="match status" value="1"/>
</dbReference>
<sequence>MEAFFPGDLDGALENECLHLRAHLSLTEATGGNRCVFATSDKLFRTMADLVVSEGYAAVGYEYINIDDCWLEKERNFRGELQPDKQRFPYGLRDLSNFGNSGECLIPNREKETFLSTPSIFLPLVPSTSTWLFEFHSNETGIVRNTKASTCGVASCTVNRGEGENGLANSVLLLVRGEGGSPARLQSVTHLGPRVPYVPCE</sequence>
<evidence type="ECO:0000256" key="1">
    <source>
        <dbReference type="ARBA" id="ARBA00009743"/>
    </source>
</evidence>
<evidence type="ECO:0000256" key="3">
    <source>
        <dbReference type="ARBA" id="ARBA00023295"/>
    </source>
</evidence>
<dbReference type="GO" id="GO:0004557">
    <property type="term" value="F:alpha-galactosidase activity"/>
    <property type="evidence" value="ECO:0007669"/>
    <property type="project" value="TreeGrafter"/>
</dbReference>
<dbReference type="GO" id="GO:0009311">
    <property type="term" value="P:oligosaccharide metabolic process"/>
    <property type="evidence" value="ECO:0007669"/>
    <property type="project" value="TreeGrafter"/>
</dbReference>
<accession>A0A7R9IKN9</accession>
<dbReference type="PROSITE" id="PS00512">
    <property type="entry name" value="ALPHA_GALACTOSIDASE"/>
    <property type="match status" value="1"/>
</dbReference>
<dbReference type="GO" id="GO:0005737">
    <property type="term" value="C:cytoplasm"/>
    <property type="evidence" value="ECO:0007669"/>
    <property type="project" value="TreeGrafter"/>
</dbReference>
<dbReference type="EMBL" id="OE003476">
    <property type="protein sequence ID" value="CAD7460191.1"/>
    <property type="molecule type" value="Genomic_DNA"/>
</dbReference>
<protein>
    <recommendedName>
        <fullName evidence="5">Alpha-galactosidase</fullName>
    </recommendedName>
</protein>
<dbReference type="InterPro" id="IPR017853">
    <property type="entry name" value="GH"/>
</dbReference>
<reference evidence="4" key="1">
    <citation type="submission" date="2020-11" db="EMBL/GenBank/DDBJ databases">
        <authorList>
            <person name="Tran Van P."/>
        </authorList>
    </citation>
    <scope>NUCLEOTIDE SEQUENCE</scope>
</reference>
<proteinExistence type="inferred from homology"/>
<dbReference type="PANTHER" id="PTHR11452">
    <property type="entry name" value="ALPHA-GALACTOSIDASE/ALPHA-N-ACETYLGALACTOSAMINIDASE"/>
    <property type="match status" value="1"/>
</dbReference>
<keyword evidence="2" id="KW-0378">Hydrolase</keyword>
<dbReference type="Pfam" id="PF16499">
    <property type="entry name" value="Melibiase_2"/>
    <property type="match status" value="1"/>
</dbReference>
<dbReference type="InterPro" id="IPR000111">
    <property type="entry name" value="Glyco_hydro_27/36_CS"/>
</dbReference>
<evidence type="ECO:0000256" key="2">
    <source>
        <dbReference type="ARBA" id="ARBA00022801"/>
    </source>
</evidence>